<dbReference type="Proteomes" id="UP000184212">
    <property type="component" value="Unassembled WGS sequence"/>
</dbReference>
<evidence type="ECO:0000313" key="3">
    <source>
        <dbReference type="Proteomes" id="UP000184212"/>
    </source>
</evidence>
<dbReference type="OrthoDB" id="5506870at2"/>
<proteinExistence type="predicted"/>
<feature type="transmembrane region" description="Helical" evidence="1">
    <location>
        <begin position="12"/>
        <end position="35"/>
    </location>
</feature>
<organism evidence="2 3">
    <name type="scientific">Chryseolinea serpens</name>
    <dbReference type="NCBI Taxonomy" id="947013"/>
    <lineage>
        <taxon>Bacteria</taxon>
        <taxon>Pseudomonadati</taxon>
        <taxon>Bacteroidota</taxon>
        <taxon>Cytophagia</taxon>
        <taxon>Cytophagales</taxon>
        <taxon>Fulvivirgaceae</taxon>
        <taxon>Chryseolinea</taxon>
    </lineage>
</organism>
<name>A0A1M5P570_9BACT</name>
<reference evidence="2 3" key="1">
    <citation type="submission" date="2016-11" db="EMBL/GenBank/DDBJ databases">
        <authorList>
            <person name="Jaros S."/>
            <person name="Januszkiewicz K."/>
            <person name="Wedrychowicz H."/>
        </authorList>
    </citation>
    <scope>NUCLEOTIDE SEQUENCE [LARGE SCALE GENOMIC DNA]</scope>
    <source>
        <strain evidence="2 3">DSM 24574</strain>
    </source>
</reference>
<dbReference type="STRING" id="947013.SAMN04488109_2684"/>
<keyword evidence="1" id="KW-1133">Transmembrane helix</keyword>
<dbReference type="AlphaFoldDB" id="A0A1M5P570"/>
<protein>
    <recommendedName>
        <fullName evidence="4">DUF1772 domain-containing protein</fullName>
    </recommendedName>
</protein>
<feature type="transmembrane region" description="Helical" evidence="1">
    <location>
        <begin position="135"/>
        <end position="156"/>
    </location>
</feature>
<feature type="transmembrane region" description="Helical" evidence="1">
    <location>
        <begin position="57"/>
        <end position="74"/>
    </location>
</feature>
<feature type="transmembrane region" description="Helical" evidence="1">
    <location>
        <begin position="86"/>
        <end position="104"/>
    </location>
</feature>
<evidence type="ECO:0000313" key="2">
    <source>
        <dbReference type="EMBL" id="SHG96981.1"/>
    </source>
</evidence>
<keyword evidence="1" id="KW-0472">Membrane</keyword>
<dbReference type="EMBL" id="FQWQ01000001">
    <property type="protein sequence ID" value="SHG96981.1"/>
    <property type="molecule type" value="Genomic_DNA"/>
</dbReference>
<sequence length="162" mass="19077">MKEKLLVLNKALLFAFASMYFGTGWSLILFTFPIAPKLTPDNYYDQFVPQVHAATEFFTYMTMVMMACCVIFIIEEWRTNVKWYPIGVLLLVIAATLLTTKYIFTYNEQMAAGIKDPVQLKEVLGKWMRLNVIRVLLWTGQWLLMMIFFSVSYYRYKTLKRS</sequence>
<gene>
    <name evidence="2" type="ORF">SAMN04488109_2684</name>
</gene>
<dbReference type="RefSeq" id="WP_073134382.1">
    <property type="nucleotide sequence ID" value="NZ_FQWQ01000001.1"/>
</dbReference>
<evidence type="ECO:0008006" key="4">
    <source>
        <dbReference type="Google" id="ProtNLM"/>
    </source>
</evidence>
<keyword evidence="3" id="KW-1185">Reference proteome</keyword>
<accession>A0A1M5P570</accession>
<keyword evidence="1" id="KW-0812">Transmembrane</keyword>
<evidence type="ECO:0000256" key="1">
    <source>
        <dbReference type="SAM" id="Phobius"/>
    </source>
</evidence>